<dbReference type="EMBL" id="AP006237">
    <property type="protein sequence ID" value="BAC57877.1"/>
    <property type="molecule type" value="Genomic_DNA"/>
</dbReference>
<proteinExistence type="predicted"/>
<name>Q84SB9_ORYSJ</name>
<dbReference type="AlphaFoldDB" id="Q84SB9"/>
<reference evidence="1" key="1">
    <citation type="journal article" date="2002" name="Nature">
        <title>The genome sequence and structure of rice chromosome 1.</title>
        <authorList>
            <person name="Sasaki T."/>
            <person name="Matsumoto T."/>
            <person name="Yamamoto K."/>
            <person name="Sakata K."/>
            <person name="Baba T."/>
            <person name="Katayose Y."/>
            <person name="Wu J."/>
            <person name="Niimura Y."/>
            <person name="Cheng Z."/>
            <person name="Nagamura Y."/>
            <person name="Antonio B.A."/>
            <person name="Kanamori H."/>
            <person name="Hosokawa S."/>
            <person name="Masukawa M."/>
            <person name="Arikawa K."/>
            <person name="Chiden Y."/>
            <person name="Hayashi M."/>
            <person name="Okamoto M."/>
            <person name="Ando T."/>
            <person name="Aoki H."/>
            <person name="Arita K."/>
            <person name="Hamada M."/>
            <person name="Harada C."/>
            <person name="Hijishita S."/>
            <person name="Honda M."/>
            <person name="Ichikawa Y."/>
            <person name="Idonuma A."/>
            <person name="Iijima M."/>
            <person name="Ikeda M."/>
            <person name="Ikeno M."/>
            <person name="Itoh S."/>
            <person name="Itoh T."/>
            <person name="Itoh Y."/>
            <person name="Itoh Y."/>
            <person name="Iwabuchi A."/>
            <person name="Kamiya K."/>
            <person name="Karasawa W."/>
            <person name="Katagiri S."/>
            <person name="Kikuta A."/>
            <person name="Kobayashi N."/>
            <person name="Kono I."/>
            <person name="Machita K."/>
            <person name="Maehara T."/>
            <person name="Mizuno H."/>
            <person name="Mizubayashi T."/>
            <person name="Mukai Y."/>
            <person name="Nagasaki H."/>
            <person name="Nakashima M."/>
            <person name="Nakama Y."/>
            <person name="Nakamichi Y."/>
            <person name="Nakamura M."/>
            <person name="Namiki N."/>
            <person name="Negishi M."/>
            <person name="Ohta I."/>
            <person name="Ono N."/>
            <person name="Saji S."/>
            <person name="Sakai K."/>
            <person name="Shibata M."/>
            <person name="Shimokawa T."/>
            <person name="Shomura A."/>
            <person name="Song J."/>
            <person name="Takazaki Y."/>
            <person name="Terasawa K."/>
            <person name="Tsuji K."/>
            <person name="Waki K."/>
            <person name="Yamagata H."/>
            <person name="Yamane H."/>
            <person name="Yoshiki S."/>
            <person name="Yoshihara R."/>
            <person name="Yukawa K."/>
            <person name="Zhong H."/>
            <person name="Iwama H."/>
            <person name="Endo T."/>
            <person name="Ito H."/>
            <person name="Hahn J.H."/>
            <person name="Kim H.I."/>
            <person name="Eun M.Y."/>
            <person name="Yano M."/>
            <person name="Jiang J."/>
            <person name="Gojobori T."/>
        </authorList>
    </citation>
    <scope>NUCLEOTIDE SEQUENCE [LARGE SCALE GENOMIC DNA]</scope>
</reference>
<evidence type="ECO:0000313" key="1">
    <source>
        <dbReference type="EMBL" id="BAC57877.1"/>
    </source>
</evidence>
<accession>Q84SB9</accession>
<protein>
    <submittedName>
        <fullName evidence="1">Uncharacterized protein</fullName>
    </submittedName>
</protein>
<gene>
    <name evidence="1" type="primary">OSJNBb0008D07.22</name>
</gene>
<organism evidence="1">
    <name type="scientific">Oryza sativa subsp. japonica</name>
    <name type="common">Rice</name>
    <dbReference type="NCBI Taxonomy" id="39947"/>
    <lineage>
        <taxon>Eukaryota</taxon>
        <taxon>Viridiplantae</taxon>
        <taxon>Streptophyta</taxon>
        <taxon>Embryophyta</taxon>
        <taxon>Tracheophyta</taxon>
        <taxon>Spermatophyta</taxon>
        <taxon>Magnoliopsida</taxon>
        <taxon>Liliopsida</taxon>
        <taxon>Poales</taxon>
        <taxon>Poaceae</taxon>
        <taxon>BOP clade</taxon>
        <taxon>Oryzoideae</taxon>
        <taxon>Oryzeae</taxon>
        <taxon>Oryzinae</taxon>
        <taxon>Oryza</taxon>
        <taxon>Oryza sativa</taxon>
    </lineage>
</organism>
<reference evidence="1" key="2">
    <citation type="submission" date="2003-02" db="EMBL/GenBank/DDBJ databases">
        <authorList>
            <person name="Sasaki T."/>
            <person name="Matsumoto T."/>
            <person name="Katayose Y."/>
        </authorList>
    </citation>
    <scope>NUCLEOTIDE SEQUENCE</scope>
</reference>
<sequence>MSITEDAAIRIDYTLIRGVQLDPHEMNKDQSYTPCRVRYASDTSSLHAFPNPTPTTYTTPGFPTTQSRYCSSQSGTSESIEKQYANKNQINMCMQHDQQLKAKIQRVGGVLKLILVKELSRFQPWFRSYKNDKLYKLKNGSSENNSDLP</sequence>
<dbReference type="Proteomes" id="UP000817658">
    <property type="component" value="Chromosome 1"/>
</dbReference>